<gene>
    <name evidence="8" type="ORF">Thewi_0600</name>
</gene>
<evidence type="ECO:0000313" key="9">
    <source>
        <dbReference type="Proteomes" id="UP000008276"/>
    </source>
</evidence>
<evidence type="ECO:0000256" key="1">
    <source>
        <dbReference type="ARBA" id="ARBA00004651"/>
    </source>
</evidence>
<evidence type="ECO:0000256" key="6">
    <source>
        <dbReference type="RuleBase" id="RU366058"/>
    </source>
</evidence>
<dbReference type="InterPro" id="IPR015414">
    <property type="entry name" value="TMEM64"/>
</dbReference>
<feature type="transmembrane region" description="Helical" evidence="6">
    <location>
        <begin position="194"/>
        <end position="214"/>
    </location>
</feature>
<comment type="subcellular location">
    <subcellularLocation>
        <location evidence="1 6">Cell membrane</location>
        <topology evidence="1 6">Multi-pass membrane protein</topology>
    </subcellularLocation>
</comment>
<keyword evidence="4 6" id="KW-1133">Transmembrane helix</keyword>
<keyword evidence="3 6" id="KW-0812">Transmembrane</keyword>
<evidence type="ECO:0000259" key="7">
    <source>
        <dbReference type="Pfam" id="PF09335"/>
    </source>
</evidence>
<dbReference type="InterPro" id="IPR032816">
    <property type="entry name" value="VTT_dom"/>
</dbReference>
<dbReference type="EMBL" id="CP002991">
    <property type="protein sequence ID" value="AEM78057.1"/>
    <property type="molecule type" value="Genomic_DNA"/>
</dbReference>
<dbReference type="eggNOG" id="COG0398">
    <property type="taxonomic scope" value="Bacteria"/>
</dbReference>
<keyword evidence="9" id="KW-1185">Reference proteome</keyword>
<evidence type="ECO:0000256" key="2">
    <source>
        <dbReference type="ARBA" id="ARBA00022475"/>
    </source>
</evidence>
<comment type="caution">
    <text evidence="6">Lacks conserved residue(s) required for the propagation of feature annotation.</text>
</comment>
<comment type="similarity">
    <text evidence="6">Belongs to the TVP38/TMEM64 family.</text>
</comment>
<dbReference type="HOGENOM" id="CLU_038944_5_1_9"/>
<dbReference type="PANTHER" id="PTHR12677:SF59">
    <property type="entry name" value="GOLGI APPARATUS MEMBRANE PROTEIN TVP38-RELATED"/>
    <property type="match status" value="1"/>
</dbReference>
<protein>
    <recommendedName>
        <fullName evidence="6">TVP38/TMEM64 family membrane protein</fullName>
    </recommendedName>
</protein>
<proteinExistence type="inferred from homology"/>
<dbReference type="Pfam" id="PF09335">
    <property type="entry name" value="VTT_dom"/>
    <property type="match status" value="1"/>
</dbReference>
<sequence length="285" mass="32365">MKINKTNIVNLILIVIFAIALVMVMVSFGKDLTILINSPDKFRQWIMSFGNLGIIVFIGVQILQVIVFVIPGEVVQIAGGYLFGTFLGTLYSVIGITIGSLICFLIARVLGYNFVRNIVSEENLEKFDYIINNPKGETVLFLLFFTPGMPKDALSYIAGITPVKFYNFFIITLFARLPGIFFSAYIGANLGNKNYFMAGIVAIIAVLSFLIGVYKKDVIMEKLKNFKKVRFDVVEQKSLVNMFCKDNDFIKLFLCAIMLIYNEFRGELYVLIKRWKNPDNDRQNL</sequence>
<keyword evidence="5 6" id="KW-0472">Membrane</keyword>
<name>G2MS23_9THEO</name>
<feature type="domain" description="VTT" evidence="7">
    <location>
        <begin position="70"/>
        <end position="188"/>
    </location>
</feature>
<evidence type="ECO:0000256" key="5">
    <source>
        <dbReference type="ARBA" id="ARBA00023136"/>
    </source>
</evidence>
<evidence type="ECO:0000256" key="4">
    <source>
        <dbReference type="ARBA" id="ARBA00022989"/>
    </source>
</evidence>
<dbReference type="AlphaFoldDB" id="G2MS23"/>
<accession>G2MS23</accession>
<reference evidence="8 9" key="1">
    <citation type="submission" date="2011-08" db="EMBL/GenBank/DDBJ databases">
        <title>Complete sequence of Thermoanaerobacter wiegelii Rt8.B1.</title>
        <authorList>
            <consortium name="US DOE Joint Genome Institute"/>
            <person name="Lucas S."/>
            <person name="Han J."/>
            <person name="Lapidus A."/>
            <person name="Cheng J.-F."/>
            <person name="Goodwin L."/>
            <person name="Pitluck S."/>
            <person name="Peters L."/>
            <person name="Mikhailova N."/>
            <person name="Zeytun A."/>
            <person name="Daligault H."/>
            <person name="Detter J.C."/>
            <person name="Han C."/>
            <person name="Tapia R."/>
            <person name="Land M."/>
            <person name="Hauser L."/>
            <person name="Kyrpides N."/>
            <person name="Ivanova N."/>
            <person name="Pagani I."/>
            <person name="Hemme C."/>
            <person name="Woyke T."/>
        </authorList>
    </citation>
    <scope>NUCLEOTIDE SEQUENCE [LARGE SCALE GENOMIC DNA]</scope>
    <source>
        <strain evidence="8 9">Rt8.B1</strain>
    </source>
</reference>
<evidence type="ECO:0000256" key="3">
    <source>
        <dbReference type="ARBA" id="ARBA00022692"/>
    </source>
</evidence>
<feature type="transmembrane region" description="Helical" evidence="6">
    <location>
        <begin position="49"/>
        <end position="70"/>
    </location>
</feature>
<feature type="transmembrane region" description="Helical" evidence="6">
    <location>
        <begin position="82"/>
        <end position="107"/>
    </location>
</feature>
<dbReference type="STRING" id="697303.Thewi_0600"/>
<dbReference type="KEGG" id="twi:Thewi_0600"/>
<feature type="transmembrane region" description="Helical" evidence="6">
    <location>
        <begin position="6"/>
        <end position="28"/>
    </location>
</feature>
<keyword evidence="2 6" id="KW-1003">Cell membrane</keyword>
<dbReference type="Proteomes" id="UP000008276">
    <property type="component" value="Chromosome"/>
</dbReference>
<dbReference type="PANTHER" id="PTHR12677">
    <property type="entry name" value="GOLGI APPARATUS MEMBRANE PROTEIN TVP38-RELATED"/>
    <property type="match status" value="1"/>
</dbReference>
<evidence type="ECO:0000313" key="8">
    <source>
        <dbReference type="EMBL" id="AEM78057.1"/>
    </source>
</evidence>
<dbReference type="GO" id="GO:0005886">
    <property type="term" value="C:plasma membrane"/>
    <property type="evidence" value="ECO:0007669"/>
    <property type="project" value="UniProtKB-SubCell"/>
</dbReference>
<organism evidence="8 9">
    <name type="scientific">Thermoanaerobacter wiegelii Rt8.B1</name>
    <dbReference type="NCBI Taxonomy" id="697303"/>
    <lineage>
        <taxon>Bacteria</taxon>
        <taxon>Bacillati</taxon>
        <taxon>Bacillota</taxon>
        <taxon>Clostridia</taxon>
        <taxon>Thermoanaerobacterales</taxon>
        <taxon>Thermoanaerobacteraceae</taxon>
        <taxon>Thermoanaerobacter</taxon>
    </lineage>
</organism>